<dbReference type="AlphaFoldDB" id="A0A553ZWP7"/>
<protein>
    <submittedName>
        <fullName evidence="6">TetR/AcrR family transcriptional regulator</fullName>
    </submittedName>
</protein>
<organism evidence="6 7">
    <name type="scientific">Alkalicoccobacillus porphyridii</name>
    <dbReference type="NCBI Taxonomy" id="2597270"/>
    <lineage>
        <taxon>Bacteria</taxon>
        <taxon>Bacillati</taxon>
        <taxon>Bacillota</taxon>
        <taxon>Bacilli</taxon>
        <taxon>Bacillales</taxon>
        <taxon>Bacillaceae</taxon>
        <taxon>Alkalicoccobacillus</taxon>
    </lineage>
</organism>
<dbReference type="PRINTS" id="PR00455">
    <property type="entry name" value="HTHTETR"/>
</dbReference>
<keyword evidence="1" id="KW-0805">Transcription regulation</keyword>
<keyword evidence="3" id="KW-0804">Transcription</keyword>
<reference evidence="6 7" key="1">
    <citation type="submission" date="2019-07" db="EMBL/GenBank/DDBJ databases">
        <authorList>
            <person name="Park Y.J."/>
            <person name="Jeong S.E."/>
            <person name="Jung H.S."/>
        </authorList>
    </citation>
    <scope>NUCLEOTIDE SEQUENCE [LARGE SCALE GENOMIC DNA]</scope>
    <source>
        <strain evidence="7">P16(2019)</strain>
    </source>
</reference>
<dbReference type="InterPro" id="IPR009057">
    <property type="entry name" value="Homeodomain-like_sf"/>
</dbReference>
<dbReference type="PANTHER" id="PTHR47506">
    <property type="entry name" value="TRANSCRIPTIONAL REGULATORY PROTEIN"/>
    <property type="match status" value="1"/>
</dbReference>
<evidence type="ECO:0000256" key="4">
    <source>
        <dbReference type="PROSITE-ProRule" id="PRU00335"/>
    </source>
</evidence>
<accession>A0A553ZWP7</accession>
<dbReference type="PROSITE" id="PS50977">
    <property type="entry name" value="HTH_TETR_2"/>
    <property type="match status" value="1"/>
</dbReference>
<proteinExistence type="predicted"/>
<dbReference type="RefSeq" id="WP_143849228.1">
    <property type="nucleotide sequence ID" value="NZ_VLXZ01000008.1"/>
</dbReference>
<gene>
    <name evidence="6" type="ORF">FN960_13305</name>
</gene>
<feature type="DNA-binding region" description="H-T-H motif" evidence="4">
    <location>
        <begin position="24"/>
        <end position="43"/>
    </location>
</feature>
<dbReference type="EMBL" id="VLXZ01000008">
    <property type="protein sequence ID" value="TSB45888.1"/>
    <property type="molecule type" value="Genomic_DNA"/>
</dbReference>
<evidence type="ECO:0000313" key="6">
    <source>
        <dbReference type="EMBL" id="TSB45888.1"/>
    </source>
</evidence>
<dbReference type="PANTHER" id="PTHR47506:SF6">
    <property type="entry name" value="HTH-TYPE TRANSCRIPTIONAL REPRESSOR NEMR"/>
    <property type="match status" value="1"/>
</dbReference>
<dbReference type="GO" id="GO:0003677">
    <property type="term" value="F:DNA binding"/>
    <property type="evidence" value="ECO:0007669"/>
    <property type="project" value="UniProtKB-UniRule"/>
</dbReference>
<feature type="domain" description="HTH tetR-type" evidence="5">
    <location>
        <begin position="1"/>
        <end position="61"/>
    </location>
</feature>
<dbReference type="InterPro" id="IPR036271">
    <property type="entry name" value="Tet_transcr_reg_TetR-rel_C_sf"/>
</dbReference>
<evidence type="ECO:0000256" key="3">
    <source>
        <dbReference type="ARBA" id="ARBA00023163"/>
    </source>
</evidence>
<name>A0A553ZWP7_9BACI</name>
<dbReference type="Proteomes" id="UP000318521">
    <property type="component" value="Unassembled WGS sequence"/>
</dbReference>
<dbReference type="Gene3D" id="1.10.357.10">
    <property type="entry name" value="Tetracycline Repressor, domain 2"/>
    <property type="match status" value="1"/>
</dbReference>
<dbReference type="SUPFAM" id="SSF46689">
    <property type="entry name" value="Homeodomain-like"/>
    <property type="match status" value="1"/>
</dbReference>
<dbReference type="Pfam" id="PF00440">
    <property type="entry name" value="TetR_N"/>
    <property type="match status" value="1"/>
</dbReference>
<sequence length="194" mass="22484">MSTKKEIQNISVELFANLGYTGTSISQIVKKVGIKKASFYSHYENKESLLMDVVYIMTSEHLIYVRQTLEERIRGDIESKLYHCFLKFIQDSLDDTPANKLFNQVTLNPPLENKGEIHEIINACSNEVDQMFSEVIREGQKKENITTDFTAEDIVYNYFSLIEGVSLSQKFYSQDIGQIEKAWKIFWRGIKENS</sequence>
<comment type="caution">
    <text evidence="6">The sequence shown here is derived from an EMBL/GenBank/DDBJ whole genome shotgun (WGS) entry which is preliminary data.</text>
</comment>
<keyword evidence="2 4" id="KW-0238">DNA-binding</keyword>
<dbReference type="Gene3D" id="1.10.10.60">
    <property type="entry name" value="Homeodomain-like"/>
    <property type="match status" value="1"/>
</dbReference>
<evidence type="ECO:0000259" key="5">
    <source>
        <dbReference type="PROSITE" id="PS50977"/>
    </source>
</evidence>
<dbReference type="SUPFAM" id="SSF48498">
    <property type="entry name" value="Tetracyclin repressor-like, C-terminal domain"/>
    <property type="match status" value="1"/>
</dbReference>
<evidence type="ECO:0000256" key="1">
    <source>
        <dbReference type="ARBA" id="ARBA00023015"/>
    </source>
</evidence>
<keyword evidence="7" id="KW-1185">Reference proteome</keyword>
<evidence type="ECO:0000313" key="7">
    <source>
        <dbReference type="Proteomes" id="UP000318521"/>
    </source>
</evidence>
<dbReference type="InterPro" id="IPR001647">
    <property type="entry name" value="HTH_TetR"/>
</dbReference>
<dbReference type="OrthoDB" id="509229at2"/>
<evidence type="ECO:0000256" key="2">
    <source>
        <dbReference type="ARBA" id="ARBA00023125"/>
    </source>
</evidence>